<dbReference type="PANTHER" id="PTHR16305:SF35">
    <property type="entry name" value="TRANSCRIPTIONAL ACTIVATOR DOMAIN"/>
    <property type="match status" value="1"/>
</dbReference>
<dbReference type="GO" id="GO:0005737">
    <property type="term" value="C:cytoplasm"/>
    <property type="evidence" value="ECO:0007669"/>
    <property type="project" value="TreeGrafter"/>
</dbReference>
<organism evidence="4 5">
    <name type="scientific">Paractinoplanes brasiliensis</name>
    <dbReference type="NCBI Taxonomy" id="52695"/>
    <lineage>
        <taxon>Bacteria</taxon>
        <taxon>Bacillati</taxon>
        <taxon>Actinomycetota</taxon>
        <taxon>Actinomycetes</taxon>
        <taxon>Micromonosporales</taxon>
        <taxon>Micromonosporaceae</taxon>
        <taxon>Paractinoplanes</taxon>
    </lineage>
</organism>
<dbReference type="InterPro" id="IPR016032">
    <property type="entry name" value="Sig_transdc_resp-reg_C-effctor"/>
</dbReference>
<dbReference type="GO" id="GO:0006355">
    <property type="term" value="P:regulation of DNA-templated transcription"/>
    <property type="evidence" value="ECO:0007669"/>
    <property type="project" value="InterPro"/>
</dbReference>
<dbReference type="InterPro" id="IPR036388">
    <property type="entry name" value="WH-like_DNA-bd_sf"/>
</dbReference>
<keyword evidence="5" id="KW-1185">Reference proteome</keyword>
<dbReference type="Proteomes" id="UP000294901">
    <property type="component" value="Unassembled WGS sequence"/>
</dbReference>
<sequence length="1010" mass="104753">MVSALQVQNTFPYGRSTETVARQSLLDRARGGLGGALIFAGGPGEGRTTLLYGDEPATVFPGGRASSSSGGLYVLPRSQGAGVGSGWTVLRADGHADESGLAYAGLQRLIEPLAGLVGDLPPRRREPLADVISGRPPATGPLTLGVNVLALLRRAARHRPVLCLIDDAHLVDPPSWQLIRLAARRLSSMPVALLATVTTDERGLAAASDLPVLRLEPLDESASLALLNRCAPDLAPDVASALADLGAGHPGALVELAAALTPEQRRGYAAAPVALPRGSALQAHGRALLATLPPPTRHLLLLAAAEPTAAPADLLEAAAELAAAPAGLLEAVAESAAAPADLLEAAVESTAAPADLPEGAVESTAAPAGLLEAVAESAAAPADLLQAAASPADGITRPLTDAVPAYRPGLNDLEPAERAGMVEVTDAGVRFMPPVLRGVVYGEAPIGHRHAAHRALAVVLGARGRRLAALVHRARISRGPDDGLARELLEAAENAPALDAFRARRHAAELCGDPAVALAAARSALAAGRPRDAAPLLRRAGNATGQAVVRARARALIAETHARGAPAESRETLLDVAAELMTPDPAAALDALLVAGEACGRTGKAGRFPGLARLAAARCRDGRAVTAMGVQQVLGLADLMTGEEENGFAHLREVLRLAEGLTEPEAAALTRAAGTGILLGDDDRAARLAGRAVTFAREGGNAPLVPEALEVAAYAELAAGRHDAAHAYALDGVAVARGSGRPDLADAHRALLGLLAAFRGDAATAREQAAASPLEDWAEALLDLVRGEPGRAAERLTRVARTGSMVLRVAVAPHLVETTGAGSDVFDRWAGRTGRPAWLALRGRCRALTSGAGADDWFREALDWHERDADGGYARAHTQLLYGRHLRRRRRPAEARDHLRRAAETFHRFDAEPWAEQAARELRAAGERIAPMDPPAAALAASPQHALGPAAQLTAQQQRIAVLVAEGATNREVAAQLHLSPRTIDHHLRNVFARLGVRSRTELARLLAVG</sequence>
<dbReference type="SUPFAM" id="SSF46894">
    <property type="entry name" value="C-terminal effector domain of the bipartite response regulators"/>
    <property type="match status" value="1"/>
</dbReference>
<dbReference type="PANTHER" id="PTHR16305">
    <property type="entry name" value="TESTICULAR SOLUBLE ADENYLYL CYCLASE"/>
    <property type="match status" value="1"/>
</dbReference>
<dbReference type="PROSITE" id="PS50043">
    <property type="entry name" value="HTH_LUXR_2"/>
    <property type="match status" value="1"/>
</dbReference>
<protein>
    <submittedName>
        <fullName evidence="4">AAA ATPase-like protein</fullName>
    </submittedName>
</protein>
<dbReference type="InterPro" id="IPR000792">
    <property type="entry name" value="Tscrpt_reg_LuxR_C"/>
</dbReference>
<evidence type="ECO:0000256" key="2">
    <source>
        <dbReference type="ARBA" id="ARBA00022840"/>
    </source>
</evidence>
<dbReference type="GO" id="GO:0004016">
    <property type="term" value="F:adenylate cyclase activity"/>
    <property type="evidence" value="ECO:0007669"/>
    <property type="project" value="TreeGrafter"/>
</dbReference>
<feature type="domain" description="HTH luxR-type" evidence="3">
    <location>
        <begin position="946"/>
        <end position="1010"/>
    </location>
</feature>
<dbReference type="PROSITE" id="PS00622">
    <property type="entry name" value="HTH_LUXR_1"/>
    <property type="match status" value="1"/>
</dbReference>
<keyword evidence="2" id="KW-0067">ATP-binding</keyword>
<dbReference type="GO" id="GO:0005524">
    <property type="term" value="F:ATP binding"/>
    <property type="evidence" value="ECO:0007669"/>
    <property type="project" value="UniProtKB-KW"/>
</dbReference>
<dbReference type="Pfam" id="PF00196">
    <property type="entry name" value="GerE"/>
    <property type="match status" value="1"/>
</dbReference>
<proteinExistence type="predicted"/>
<dbReference type="SMART" id="SM00421">
    <property type="entry name" value="HTH_LUXR"/>
    <property type="match status" value="1"/>
</dbReference>
<evidence type="ECO:0000256" key="1">
    <source>
        <dbReference type="ARBA" id="ARBA00022741"/>
    </source>
</evidence>
<gene>
    <name evidence="4" type="ORF">C8E87_6765</name>
</gene>
<reference evidence="4 5" key="1">
    <citation type="submission" date="2019-03" db="EMBL/GenBank/DDBJ databases">
        <title>Sequencing the genomes of 1000 actinobacteria strains.</title>
        <authorList>
            <person name="Klenk H.-P."/>
        </authorList>
    </citation>
    <scope>NUCLEOTIDE SEQUENCE [LARGE SCALE GENOMIC DNA]</scope>
    <source>
        <strain evidence="4 5">DSM 43805</strain>
    </source>
</reference>
<dbReference type="AlphaFoldDB" id="A0A4R6JA67"/>
<dbReference type="GO" id="GO:0003677">
    <property type="term" value="F:DNA binding"/>
    <property type="evidence" value="ECO:0007669"/>
    <property type="project" value="InterPro"/>
</dbReference>
<comment type="caution">
    <text evidence="4">The sequence shown here is derived from an EMBL/GenBank/DDBJ whole genome shotgun (WGS) entry which is preliminary data.</text>
</comment>
<evidence type="ECO:0000313" key="5">
    <source>
        <dbReference type="Proteomes" id="UP000294901"/>
    </source>
</evidence>
<name>A0A4R6JA67_9ACTN</name>
<dbReference type="CDD" id="cd06170">
    <property type="entry name" value="LuxR_C_like"/>
    <property type="match status" value="1"/>
</dbReference>
<evidence type="ECO:0000313" key="4">
    <source>
        <dbReference type="EMBL" id="TDO31346.1"/>
    </source>
</evidence>
<dbReference type="PRINTS" id="PR00038">
    <property type="entry name" value="HTHLUXR"/>
</dbReference>
<keyword evidence="1" id="KW-0547">Nucleotide-binding</keyword>
<dbReference type="EMBL" id="SNWR01000002">
    <property type="protein sequence ID" value="TDO31346.1"/>
    <property type="molecule type" value="Genomic_DNA"/>
</dbReference>
<evidence type="ECO:0000259" key="3">
    <source>
        <dbReference type="PROSITE" id="PS50043"/>
    </source>
</evidence>
<dbReference type="Gene3D" id="1.10.10.10">
    <property type="entry name" value="Winged helix-like DNA-binding domain superfamily/Winged helix DNA-binding domain"/>
    <property type="match status" value="1"/>
</dbReference>
<dbReference type="SUPFAM" id="SSF52540">
    <property type="entry name" value="P-loop containing nucleoside triphosphate hydrolases"/>
    <property type="match status" value="1"/>
</dbReference>
<dbReference type="InterPro" id="IPR027417">
    <property type="entry name" value="P-loop_NTPase"/>
</dbReference>
<accession>A0A4R6JA67</accession>